<keyword evidence="4" id="KW-0964">Secreted</keyword>
<dbReference type="Pfam" id="PF01187">
    <property type="entry name" value="MIF"/>
    <property type="match status" value="1"/>
</dbReference>
<keyword evidence="3" id="KW-0202">Cytokine</keyword>
<evidence type="ECO:0000256" key="11">
    <source>
        <dbReference type="ARBA" id="ARBA00041912"/>
    </source>
</evidence>
<evidence type="ECO:0000256" key="10">
    <source>
        <dbReference type="ARBA" id="ARBA00041631"/>
    </source>
</evidence>
<dbReference type="InterPro" id="IPR001398">
    <property type="entry name" value="Macrophage_inhib_fac"/>
</dbReference>
<dbReference type="HOGENOM" id="CLU_129906_1_0_1"/>
<evidence type="ECO:0000256" key="12">
    <source>
        <dbReference type="ARBA" id="ARBA00042730"/>
    </source>
</evidence>
<proteinExistence type="inferred from homology"/>
<dbReference type="Proteomes" id="UP000054549">
    <property type="component" value="Unassembled WGS sequence"/>
</dbReference>
<comment type="subcellular location">
    <subcellularLocation>
        <location evidence="1">Secreted</location>
    </subcellularLocation>
</comment>
<protein>
    <recommendedName>
        <fullName evidence="12">L-dopachrome isomerase</fullName>
        <ecNumber evidence="9">5.3.2.1</ecNumber>
        <ecNumber evidence="8">5.3.3.12</ecNumber>
    </recommendedName>
    <alternativeName>
        <fullName evidence="10">L-dopachrome tautomerase</fullName>
    </alternativeName>
    <alternativeName>
        <fullName evidence="11">Phenylpyruvate tautomerase</fullName>
    </alternativeName>
</protein>
<dbReference type="GO" id="GO:0005615">
    <property type="term" value="C:extracellular space"/>
    <property type="evidence" value="ECO:0007669"/>
    <property type="project" value="UniProtKB-KW"/>
</dbReference>
<keyword evidence="14" id="KW-1185">Reference proteome</keyword>
<comment type="catalytic activity">
    <reaction evidence="6">
        <text>3-phenylpyruvate = enol-phenylpyruvate</text>
        <dbReference type="Rhea" id="RHEA:17097"/>
        <dbReference type="ChEBI" id="CHEBI:16815"/>
        <dbReference type="ChEBI" id="CHEBI:18005"/>
        <dbReference type="EC" id="5.3.2.1"/>
    </reaction>
</comment>
<dbReference type="GO" id="GO:0050178">
    <property type="term" value="F:phenylpyruvate tautomerase activity"/>
    <property type="evidence" value="ECO:0007669"/>
    <property type="project" value="UniProtKB-EC"/>
</dbReference>
<accession>A0A0C2XHW1</accession>
<dbReference type="PANTHER" id="PTHR11954">
    <property type="entry name" value="D-DOPACHROME DECARBOXYLASE"/>
    <property type="match status" value="1"/>
</dbReference>
<sequence length="115" mass="12772">MPYLNLITNVKVADGRAFALEFSKLGAEVLSKPEEYISVSITYNDTLTFNGTFDPAFQLVITSLGNINGSKNVVYSKKLFSFLKEKLGIPDNRGYIVFQDPGVENLGFRSTTFFA</sequence>
<evidence type="ECO:0000313" key="14">
    <source>
        <dbReference type="Proteomes" id="UP000054549"/>
    </source>
</evidence>
<dbReference type="InterPro" id="IPR014347">
    <property type="entry name" value="Tautomerase/MIF_sf"/>
</dbReference>
<evidence type="ECO:0000256" key="2">
    <source>
        <dbReference type="ARBA" id="ARBA00005851"/>
    </source>
</evidence>
<dbReference type="EC" id="5.3.3.12" evidence="8"/>
<dbReference type="SUPFAM" id="SSF55331">
    <property type="entry name" value="Tautomerase/MIF"/>
    <property type="match status" value="1"/>
</dbReference>
<keyword evidence="5" id="KW-0413">Isomerase</keyword>
<evidence type="ECO:0000256" key="4">
    <source>
        <dbReference type="ARBA" id="ARBA00022525"/>
    </source>
</evidence>
<organism evidence="13 14">
    <name type="scientific">Amanita muscaria (strain Koide BX008)</name>
    <dbReference type="NCBI Taxonomy" id="946122"/>
    <lineage>
        <taxon>Eukaryota</taxon>
        <taxon>Fungi</taxon>
        <taxon>Dikarya</taxon>
        <taxon>Basidiomycota</taxon>
        <taxon>Agaricomycotina</taxon>
        <taxon>Agaricomycetes</taxon>
        <taxon>Agaricomycetidae</taxon>
        <taxon>Agaricales</taxon>
        <taxon>Pluteineae</taxon>
        <taxon>Amanitaceae</taxon>
        <taxon>Amanita</taxon>
    </lineage>
</organism>
<dbReference type="Gene3D" id="3.30.429.10">
    <property type="entry name" value="Macrophage Migration Inhibitory Factor"/>
    <property type="match status" value="1"/>
</dbReference>
<dbReference type="PANTHER" id="PTHR11954:SF6">
    <property type="entry name" value="MACROPHAGE MIGRATION INHIBITORY FACTOR"/>
    <property type="match status" value="1"/>
</dbReference>
<dbReference type="OrthoDB" id="255819at2759"/>
<reference evidence="13 14" key="1">
    <citation type="submission" date="2014-04" db="EMBL/GenBank/DDBJ databases">
        <title>Evolutionary Origins and Diversification of the Mycorrhizal Mutualists.</title>
        <authorList>
            <consortium name="DOE Joint Genome Institute"/>
            <consortium name="Mycorrhizal Genomics Consortium"/>
            <person name="Kohler A."/>
            <person name="Kuo A."/>
            <person name="Nagy L.G."/>
            <person name="Floudas D."/>
            <person name="Copeland A."/>
            <person name="Barry K.W."/>
            <person name="Cichocki N."/>
            <person name="Veneault-Fourrey C."/>
            <person name="LaButti K."/>
            <person name="Lindquist E.A."/>
            <person name="Lipzen A."/>
            <person name="Lundell T."/>
            <person name="Morin E."/>
            <person name="Murat C."/>
            <person name="Riley R."/>
            <person name="Ohm R."/>
            <person name="Sun H."/>
            <person name="Tunlid A."/>
            <person name="Henrissat B."/>
            <person name="Grigoriev I.V."/>
            <person name="Hibbett D.S."/>
            <person name="Martin F."/>
        </authorList>
    </citation>
    <scope>NUCLEOTIDE SEQUENCE [LARGE SCALE GENOMIC DNA]</scope>
    <source>
        <strain evidence="13 14">Koide BX008</strain>
    </source>
</reference>
<evidence type="ECO:0000256" key="7">
    <source>
        <dbReference type="ARBA" id="ARBA00036823"/>
    </source>
</evidence>
<dbReference type="EMBL" id="KN818228">
    <property type="protein sequence ID" value="KIL68533.1"/>
    <property type="molecule type" value="Genomic_DNA"/>
</dbReference>
<evidence type="ECO:0000256" key="3">
    <source>
        <dbReference type="ARBA" id="ARBA00022514"/>
    </source>
</evidence>
<comment type="similarity">
    <text evidence="2">Belongs to the MIF family.</text>
</comment>
<dbReference type="STRING" id="946122.A0A0C2XHW1"/>
<gene>
    <name evidence="13" type="ORF">M378DRAFT_8594</name>
</gene>
<evidence type="ECO:0000256" key="9">
    <source>
        <dbReference type="ARBA" id="ARBA00039086"/>
    </source>
</evidence>
<evidence type="ECO:0000256" key="6">
    <source>
        <dbReference type="ARBA" id="ARBA00036735"/>
    </source>
</evidence>
<evidence type="ECO:0000256" key="8">
    <source>
        <dbReference type="ARBA" id="ARBA00038932"/>
    </source>
</evidence>
<dbReference type="AlphaFoldDB" id="A0A0C2XHW1"/>
<dbReference type="GO" id="GO:0004167">
    <property type="term" value="F:dopachrome isomerase activity"/>
    <property type="evidence" value="ECO:0007669"/>
    <property type="project" value="UniProtKB-EC"/>
</dbReference>
<evidence type="ECO:0000256" key="5">
    <source>
        <dbReference type="ARBA" id="ARBA00023235"/>
    </source>
</evidence>
<dbReference type="InParanoid" id="A0A0C2XHW1"/>
<evidence type="ECO:0000256" key="1">
    <source>
        <dbReference type="ARBA" id="ARBA00004613"/>
    </source>
</evidence>
<comment type="catalytic activity">
    <reaction evidence="7">
        <text>L-dopachrome = 5,6-dihydroxyindole-2-carboxylate</text>
        <dbReference type="Rhea" id="RHEA:13041"/>
        <dbReference type="ChEBI" id="CHEBI:16875"/>
        <dbReference type="ChEBI" id="CHEBI:57509"/>
        <dbReference type="EC" id="5.3.3.12"/>
    </reaction>
</comment>
<dbReference type="EC" id="5.3.2.1" evidence="9"/>
<name>A0A0C2XHW1_AMAMK</name>
<evidence type="ECO:0000313" key="13">
    <source>
        <dbReference type="EMBL" id="KIL68533.1"/>
    </source>
</evidence>